<comment type="caution">
    <text evidence="7">The sequence shown here is derived from an EMBL/GenBank/DDBJ whole genome shotgun (WGS) entry which is preliminary data.</text>
</comment>
<feature type="site" description="Participates in a stacking interaction with the thymidine ring of dTDP-4-oxo-6-deoxyglucose" evidence="5">
    <location>
        <position position="137"/>
    </location>
</feature>
<dbReference type="EMBL" id="JACIJO010000003">
    <property type="protein sequence ID" value="MBB6327897.1"/>
    <property type="molecule type" value="Genomic_DNA"/>
</dbReference>
<evidence type="ECO:0000256" key="5">
    <source>
        <dbReference type="PIRSR" id="PIRSR600888-3"/>
    </source>
</evidence>
<dbReference type="RefSeq" id="WP_184496644.1">
    <property type="nucleotide sequence ID" value="NZ_JACIJO010000003.1"/>
</dbReference>
<evidence type="ECO:0000313" key="7">
    <source>
        <dbReference type="EMBL" id="MBB6327897.1"/>
    </source>
</evidence>
<comment type="function">
    <text evidence="2 6">Catalyzes the epimerization of the C3' and C5'positions of dTDP-6-deoxy-D-xylo-4-hexulose, forming dTDP-6-deoxy-L-lyxo-4-hexulose.</text>
</comment>
<dbReference type="GO" id="GO:0008830">
    <property type="term" value="F:dTDP-4-dehydrorhamnose 3,5-epimerase activity"/>
    <property type="evidence" value="ECO:0007669"/>
    <property type="project" value="UniProtKB-UniRule"/>
</dbReference>
<comment type="pathway">
    <text evidence="6">Carbohydrate biosynthesis; dTDP-L-rhamnose biosynthesis.</text>
</comment>
<dbReference type="Gene3D" id="2.60.120.10">
    <property type="entry name" value="Jelly Rolls"/>
    <property type="match status" value="1"/>
</dbReference>
<evidence type="ECO:0000256" key="2">
    <source>
        <dbReference type="ARBA" id="ARBA00001997"/>
    </source>
</evidence>
<dbReference type="NCBIfam" id="TIGR01221">
    <property type="entry name" value="rmlC"/>
    <property type="match status" value="1"/>
</dbReference>
<sequence>MELIETNLKGCFVIQPKTFSDSRGALTKVFHSPTFKELGLRVDFQEEYYSVSSKGVVRGLHFQVPPDDHVKCVSCLNGSIFDVVVDIRTSSPTFGQHYSTVLDHRNPTLLYIPPGMAHGFLSLEEGSIFLNRTTTVFSPSCDSGIRWDSCGIDWPEMEYIVSEKDQKMPALEDYNSPF</sequence>
<dbReference type="InterPro" id="IPR014710">
    <property type="entry name" value="RmlC-like_jellyroll"/>
</dbReference>
<name>A0A841MQT9_9BACT</name>
<dbReference type="PANTHER" id="PTHR21047:SF2">
    <property type="entry name" value="THYMIDINE DIPHOSPHO-4-KETO-RHAMNOSE 3,5-EPIMERASE"/>
    <property type="match status" value="1"/>
</dbReference>
<dbReference type="PANTHER" id="PTHR21047">
    <property type="entry name" value="DTDP-6-DEOXY-D-GLUCOSE-3,5 EPIMERASE"/>
    <property type="match status" value="1"/>
</dbReference>
<organism evidence="7 8">
    <name type="scientific">Algoriphagus iocasae</name>
    <dbReference type="NCBI Taxonomy" id="1836499"/>
    <lineage>
        <taxon>Bacteria</taxon>
        <taxon>Pseudomonadati</taxon>
        <taxon>Bacteroidota</taxon>
        <taxon>Cytophagia</taxon>
        <taxon>Cytophagales</taxon>
        <taxon>Cyclobacteriaceae</taxon>
        <taxon>Algoriphagus</taxon>
    </lineage>
</organism>
<dbReference type="EC" id="5.1.3.13" evidence="3 6"/>
<comment type="similarity">
    <text evidence="6">Belongs to the dTDP-4-dehydrorhamnose 3,5-epimerase family.</text>
</comment>
<dbReference type="Pfam" id="PF00908">
    <property type="entry name" value="dTDP_sugar_isom"/>
    <property type="match status" value="1"/>
</dbReference>
<accession>A0A841MQT9</accession>
<protein>
    <recommendedName>
        <fullName evidence="4 6">dTDP-4-dehydrorhamnose 3,5-epimerase</fullName>
        <ecNumber evidence="3 6">5.1.3.13</ecNumber>
    </recommendedName>
    <alternativeName>
        <fullName evidence="6">Thymidine diphospho-4-keto-rhamnose 3,5-epimerase</fullName>
    </alternativeName>
</protein>
<proteinExistence type="inferred from homology"/>
<comment type="catalytic activity">
    <reaction evidence="1 6">
        <text>dTDP-4-dehydro-6-deoxy-alpha-D-glucose = dTDP-4-dehydro-beta-L-rhamnose</text>
        <dbReference type="Rhea" id="RHEA:16969"/>
        <dbReference type="ChEBI" id="CHEBI:57649"/>
        <dbReference type="ChEBI" id="CHEBI:62830"/>
        <dbReference type="EC" id="5.1.3.13"/>
    </reaction>
</comment>
<comment type="subunit">
    <text evidence="6">Homodimer.</text>
</comment>
<dbReference type="InterPro" id="IPR011051">
    <property type="entry name" value="RmlC_Cupin_sf"/>
</dbReference>
<dbReference type="Proteomes" id="UP000588604">
    <property type="component" value="Unassembled WGS sequence"/>
</dbReference>
<evidence type="ECO:0000256" key="3">
    <source>
        <dbReference type="ARBA" id="ARBA00012098"/>
    </source>
</evidence>
<evidence type="ECO:0000256" key="4">
    <source>
        <dbReference type="ARBA" id="ARBA00019595"/>
    </source>
</evidence>
<keyword evidence="6" id="KW-0413">Isomerase</keyword>
<evidence type="ECO:0000256" key="6">
    <source>
        <dbReference type="RuleBase" id="RU364069"/>
    </source>
</evidence>
<gene>
    <name evidence="7" type="ORF">FHS59_003540</name>
</gene>
<evidence type="ECO:0000313" key="8">
    <source>
        <dbReference type="Proteomes" id="UP000588604"/>
    </source>
</evidence>
<dbReference type="GO" id="GO:0019305">
    <property type="term" value="P:dTDP-rhamnose biosynthetic process"/>
    <property type="evidence" value="ECO:0007669"/>
    <property type="project" value="UniProtKB-UniRule"/>
</dbReference>
<reference evidence="7 8" key="1">
    <citation type="submission" date="2020-08" db="EMBL/GenBank/DDBJ databases">
        <title>Genomic Encyclopedia of Type Strains, Phase IV (KMG-IV): sequencing the most valuable type-strain genomes for metagenomic binning, comparative biology and taxonomic classification.</title>
        <authorList>
            <person name="Goeker M."/>
        </authorList>
    </citation>
    <scope>NUCLEOTIDE SEQUENCE [LARGE SCALE GENOMIC DNA]</scope>
    <source>
        <strain evidence="7 8">DSM 102044</strain>
    </source>
</reference>
<evidence type="ECO:0000256" key="1">
    <source>
        <dbReference type="ARBA" id="ARBA00001298"/>
    </source>
</evidence>
<dbReference type="AlphaFoldDB" id="A0A841MQT9"/>
<keyword evidence="8" id="KW-1185">Reference proteome</keyword>
<dbReference type="UniPathway" id="UPA00124"/>
<dbReference type="CDD" id="cd00438">
    <property type="entry name" value="cupin_RmlC"/>
    <property type="match status" value="1"/>
</dbReference>
<dbReference type="GO" id="GO:0000271">
    <property type="term" value="P:polysaccharide biosynthetic process"/>
    <property type="evidence" value="ECO:0007669"/>
    <property type="project" value="TreeGrafter"/>
</dbReference>
<dbReference type="InterPro" id="IPR000888">
    <property type="entry name" value="RmlC-like"/>
</dbReference>
<dbReference type="GO" id="GO:0005829">
    <property type="term" value="C:cytosol"/>
    <property type="evidence" value="ECO:0007669"/>
    <property type="project" value="TreeGrafter"/>
</dbReference>
<dbReference type="SUPFAM" id="SSF51182">
    <property type="entry name" value="RmlC-like cupins"/>
    <property type="match status" value="1"/>
</dbReference>